<keyword evidence="2" id="KW-1185">Reference proteome</keyword>
<dbReference type="Proteomes" id="UP001285921">
    <property type="component" value="Unassembled WGS sequence"/>
</dbReference>
<dbReference type="InterPro" id="IPR021617">
    <property type="entry name" value="DUF3231"/>
</dbReference>
<comment type="caution">
    <text evidence="1">The sequence shown here is derived from an EMBL/GenBank/DDBJ whole genome shotgun (WGS) entry which is preliminary data.</text>
</comment>
<protein>
    <recommendedName>
        <fullName evidence="3">Sugar isomerase</fullName>
    </recommendedName>
</protein>
<accession>A0ABQ6NFJ5</accession>
<proteinExistence type="predicted"/>
<evidence type="ECO:0000313" key="2">
    <source>
        <dbReference type="Proteomes" id="UP001285921"/>
    </source>
</evidence>
<gene>
    <name evidence="1" type="ORF">PghCCS26_10130</name>
</gene>
<evidence type="ECO:0008006" key="3">
    <source>
        <dbReference type="Google" id="ProtNLM"/>
    </source>
</evidence>
<dbReference type="EMBL" id="BTCL01000003">
    <property type="protein sequence ID" value="GMK43886.1"/>
    <property type="molecule type" value="Genomic_DNA"/>
</dbReference>
<dbReference type="RefSeq" id="WP_317979025.1">
    <property type="nucleotide sequence ID" value="NZ_BTCL01000003.1"/>
</dbReference>
<dbReference type="Pfam" id="PF11553">
    <property type="entry name" value="DUF3231"/>
    <property type="match status" value="2"/>
</dbReference>
<sequence length="339" mass="39129">MNVTHEVGLSSTEIAWLWLTYINESLSICFTKHFLHHIERNREDVKMLLEKTQALSEKHIEDIRNIFSKENFPIPMGFTENDVDLSAPPLFFDLFSVSYVYGMSRIALVTYGKIISNVARKDIRMFFSKCLESTTELYNTAIELMLEKGIYDRPPMIPYPNHIEFVHKKDTFISKWFEEKRPLNVIEISDMFFNIERNYFGLILLTGFIQVVKDEKVKQHLIKGKQLAQKQIEFLNKTFMKDDLLGNIMVNSEVSTSTTSPFSDKLIMFLISTLNTQGIAYIGHALATSMRLDLVQEYSKTILEILAYGKDGVDLMIENAWLEEVPHTPDRKGLSSIGT</sequence>
<organism evidence="1 2">
    <name type="scientific">Paenibacillus glycanilyticus</name>
    <dbReference type="NCBI Taxonomy" id="126569"/>
    <lineage>
        <taxon>Bacteria</taxon>
        <taxon>Bacillati</taxon>
        <taxon>Bacillota</taxon>
        <taxon>Bacilli</taxon>
        <taxon>Bacillales</taxon>
        <taxon>Paenibacillaceae</taxon>
        <taxon>Paenibacillus</taxon>
    </lineage>
</organism>
<dbReference type="InterPro" id="IPR012347">
    <property type="entry name" value="Ferritin-like"/>
</dbReference>
<reference evidence="1 2" key="1">
    <citation type="submission" date="2023-05" db="EMBL/GenBank/DDBJ databases">
        <title>Draft genome of Paenibacillus sp. CCS26.</title>
        <authorList>
            <person name="Akita H."/>
            <person name="Shinto Y."/>
            <person name="Kimura Z."/>
        </authorList>
    </citation>
    <scope>NUCLEOTIDE SEQUENCE [LARGE SCALE GENOMIC DNA]</scope>
    <source>
        <strain evidence="1 2">CCS26</strain>
    </source>
</reference>
<name>A0ABQ6NFJ5_9BACL</name>
<evidence type="ECO:0000313" key="1">
    <source>
        <dbReference type="EMBL" id="GMK43886.1"/>
    </source>
</evidence>
<dbReference type="Gene3D" id="1.20.1260.10">
    <property type="match status" value="2"/>
</dbReference>